<gene>
    <name evidence="2" type="ORF">ENQ20_03025</name>
</gene>
<dbReference type="Gene3D" id="3.40.50.300">
    <property type="entry name" value="P-loop containing nucleotide triphosphate hydrolases"/>
    <property type="match status" value="1"/>
</dbReference>
<accession>A0A7C1JRB8</accession>
<evidence type="ECO:0000313" key="2">
    <source>
        <dbReference type="EMBL" id="HDX30447.1"/>
    </source>
</evidence>
<organism evidence="2">
    <name type="scientific">Caldilinea aerophila</name>
    <dbReference type="NCBI Taxonomy" id="133453"/>
    <lineage>
        <taxon>Bacteria</taxon>
        <taxon>Bacillati</taxon>
        <taxon>Chloroflexota</taxon>
        <taxon>Caldilineae</taxon>
        <taxon>Caldilineales</taxon>
        <taxon>Caldilineaceae</taxon>
        <taxon>Caldilinea</taxon>
    </lineage>
</organism>
<keyword evidence="2" id="KW-0547">Nucleotide-binding</keyword>
<dbReference type="InterPro" id="IPR041664">
    <property type="entry name" value="AAA_16"/>
</dbReference>
<protein>
    <submittedName>
        <fullName evidence="2">ATP-binding protein</fullName>
    </submittedName>
</protein>
<dbReference type="SMART" id="SM00382">
    <property type="entry name" value="AAA"/>
    <property type="match status" value="1"/>
</dbReference>
<dbReference type="EMBL" id="DSMG01000038">
    <property type="protein sequence ID" value="HDX30447.1"/>
    <property type="molecule type" value="Genomic_DNA"/>
</dbReference>
<dbReference type="AlphaFoldDB" id="A0A7C1JRB8"/>
<dbReference type="InterPro" id="IPR027417">
    <property type="entry name" value="P-loop_NTPase"/>
</dbReference>
<dbReference type="Pfam" id="PF13191">
    <property type="entry name" value="AAA_16"/>
    <property type="match status" value="1"/>
</dbReference>
<comment type="caution">
    <text evidence="2">The sequence shown here is derived from an EMBL/GenBank/DDBJ whole genome shotgun (WGS) entry which is preliminary data.</text>
</comment>
<evidence type="ECO:0000259" key="1">
    <source>
        <dbReference type="SMART" id="SM00382"/>
    </source>
</evidence>
<proteinExistence type="predicted"/>
<dbReference type="InterPro" id="IPR003593">
    <property type="entry name" value="AAA+_ATPase"/>
</dbReference>
<name>A0A7C1JRB8_9CHLR</name>
<sequence>MTRVAERLSAARRHHFVGRAAERALFRSALTAAELPFLVLYVHGLGGVGKTALLREFVTLAQEAGAAVCYLDARNLEPAPEPFLHALRLALDLAADEAPAGAWATRSGRHVLLLDTCELLAPLDGWLREVFLPELPENVLVVLAGRNPPAPEWRADPGWQALMHILPLRNLSPDEGQSYLLQRGVPAEQGEAVLRFTHGHPLALSLVAEMFAQRGNIAFQPEAAPDIIRVLVEQFVQKVPGPAHRAALEACAQVRVLGEPLLAAMLNLPDPHELFEWLRGLSFIEAGPLGLFPHDLARESLVADLRWRHPDWYRELHRRARTFYVDRLGASSQEEQQRLLFDLVFLHRDNPAVRPFFEWTESGAILPDTLRPTDRPALLKMTARHEGPASAELAANWLAQQPEGCLVFRDAQQRPIGFMQMVALERATKELRQRDPATRTAWAYLAQHAPLRSGERATLFRLWMAEETYQAVSPVQSLIFIQAVHHYLTTSGLAYTFFPCADADFWAPVLSYADLIRRPEADFEVGGRRYGVYGHDWRAMPPAAWLTLLGDREVGVDRQSLEGKLAAGPMIVLSQPDFAAAVREALHDFVRPDLLRNNPLLRSRLVLEAAGRGGAGEAADPVAVLQALLRQAAEALQASPRAVKLYRALYHTYFQPAPTQERAAELLDLPFSTYRRHLMAGVAQVTEALWAREVGS</sequence>
<reference evidence="2" key="1">
    <citation type="journal article" date="2020" name="mSystems">
        <title>Genome- and Community-Level Interaction Insights into Carbon Utilization and Element Cycling Functions of Hydrothermarchaeota in Hydrothermal Sediment.</title>
        <authorList>
            <person name="Zhou Z."/>
            <person name="Liu Y."/>
            <person name="Xu W."/>
            <person name="Pan J."/>
            <person name="Luo Z.H."/>
            <person name="Li M."/>
        </authorList>
    </citation>
    <scope>NUCLEOTIDE SEQUENCE [LARGE SCALE GENOMIC DNA]</scope>
    <source>
        <strain evidence="2">SpSt-289</strain>
    </source>
</reference>
<dbReference type="SUPFAM" id="SSF52540">
    <property type="entry name" value="P-loop containing nucleoside triphosphate hydrolases"/>
    <property type="match status" value="1"/>
</dbReference>
<keyword evidence="2" id="KW-0067">ATP-binding</keyword>
<dbReference type="GO" id="GO:0005524">
    <property type="term" value="F:ATP binding"/>
    <property type="evidence" value="ECO:0007669"/>
    <property type="project" value="UniProtKB-KW"/>
</dbReference>
<feature type="domain" description="AAA+ ATPase" evidence="1">
    <location>
        <begin position="36"/>
        <end position="288"/>
    </location>
</feature>